<dbReference type="AlphaFoldDB" id="A0A2P2JCD8"/>
<protein>
    <submittedName>
        <fullName evidence="1">Uncharacterized protein</fullName>
    </submittedName>
</protein>
<accession>A0A2P2JCD8</accession>
<proteinExistence type="predicted"/>
<organism evidence="1">
    <name type="scientific">Rhizophora mucronata</name>
    <name type="common">Asiatic mangrove</name>
    <dbReference type="NCBI Taxonomy" id="61149"/>
    <lineage>
        <taxon>Eukaryota</taxon>
        <taxon>Viridiplantae</taxon>
        <taxon>Streptophyta</taxon>
        <taxon>Embryophyta</taxon>
        <taxon>Tracheophyta</taxon>
        <taxon>Spermatophyta</taxon>
        <taxon>Magnoliopsida</taxon>
        <taxon>eudicotyledons</taxon>
        <taxon>Gunneridae</taxon>
        <taxon>Pentapetalae</taxon>
        <taxon>rosids</taxon>
        <taxon>fabids</taxon>
        <taxon>Malpighiales</taxon>
        <taxon>Rhizophoraceae</taxon>
        <taxon>Rhizophora</taxon>
    </lineage>
</organism>
<name>A0A2P2JCD8_RHIMU</name>
<evidence type="ECO:0000313" key="1">
    <source>
        <dbReference type="EMBL" id="MBW91113.1"/>
    </source>
</evidence>
<dbReference type="EMBL" id="GGEC01010630">
    <property type="protein sequence ID" value="MBW91113.1"/>
    <property type="molecule type" value="Transcribed_RNA"/>
</dbReference>
<reference evidence="1" key="1">
    <citation type="submission" date="2018-02" db="EMBL/GenBank/DDBJ databases">
        <title>Rhizophora mucronata_Transcriptome.</title>
        <authorList>
            <person name="Meera S.P."/>
            <person name="Sreeshan A."/>
            <person name="Augustine A."/>
        </authorList>
    </citation>
    <scope>NUCLEOTIDE SEQUENCE</scope>
    <source>
        <tissue evidence="1">Leaf</tissue>
    </source>
</reference>
<sequence>MFTCFQTSVVNFEFRSLSTVNLDGRVDAFTSSSQ</sequence>